<evidence type="ECO:0000313" key="2">
    <source>
        <dbReference type="Proteomes" id="UP000660611"/>
    </source>
</evidence>
<reference evidence="1" key="1">
    <citation type="submission" date="2021-01" db="EMBL/GenBank/DDBJ databases">
        <title>Whole genome shotgun sequence of Dactylosporangium siamense NBRC 106093.</title>
        <authorList>
            <person name="Komaki H."/>
            <person name="Tamura T."/>
        </authorList>
    </citation>
    <scope>NUCLEOTIDE SEQUENCE</scope>
    <source>
        <strain evidence="1">NBRC 106093</strain>
    </source>
</reference>
<dbReference type="AlphaFoldDB" id="A0A919PHS2"/>
<dbReference type="EMBL" id="BONQ01000025">
    <property type="protein sequence ID" value="GIG43622.1"/>
    <property type="molecule type" value="Genomic_DNA"/>
</dbReference>
<evidence type="ECO:0000313" key="1">
    <source>
        <dbReference type="EMBL" id="GIG43622.1"/>
    </source>
</evidence>
<dbReference type="SUPFAM" id="SSF56784">
    <property type="entry name" value="HAD-like"/>
    <property type="match status" value="1"/>
</dbReference>
<gene>
    <name evidence="1" type="ORF">Dsi01nite_016630</name>
</gene>
<keyword evidence="2" id="KW-1185">Reference proteome</keyword>
<organism evidence="1 2">
    <name type="scientific">Dactylosporangium siamense</name>
    <dbReference type="NCBI Taxonomy" id="685454"/>
    <lineage>
        <taxon>Bacteria</taxon>
        <taxon>Bacillati</taxon>
        <taxon>Actinomycetota</taxon>
        <taxon>Actinomycetes</taxon>
        <taxon>Micromonosporales</taxon>
        <taxon>Micromonosporaceae</taxon>
        <taxon>Dactylosporangium</taxon>
    </lineage>
</organism>
<accession>A0A919PHS2</accession>
<proteinExistence type="predicted"/>
<dbReference type="Proteomes" id="UP000660611">
    <property type="component" value="Unassembled WGS sequence"/>
</dbReference>
<name>A0A919PHS2_9ACTN</name>
<comment type="caution">
    <text evidence="1">The sequence shown here is derived from an EMBL/GenBank/DDBJ whole genome shotgun (WGS) entry which is preliminary data.</text>
</comment>
<protein>
    <submittedName>
        <fullName evidence="1">Uncharacterized protein</fullName>
    </submittedName>
</protein>
<dbReference type="InterPro" id="IPR036412">
    <property type="entry name" value="HAD-like_sf"/>
</dbReference>
<dbReference type="Gene3D" id="3.40.50.1000">
    <property type="entry name" value="HAD superfamily/HAD-like"/>
    <property type="match status" value="1"/>
</dbReference>
<dbReference type="RefSeq" id="WP_203845478.1">
    <property type="nucleotide sequence ID" value="NZ_BAAAVW010000004.1"/>
</dbReference>
<sequence>MTPLRVRPHLAEILDRTRHVVLTFSVLGNLLPEPETVAGQVRDMLLDTGHQMSILVSASGNPFDMLAEAYAAGEDLGRRAEQLVHDAELDAAGRAPITNGAPALLDACRATGRAVTVYAPHSESAVGRFLHRHGLRPLVGPALGRGFAMRHPAVRTMAPVIESIGALPGETAVVCATFSAMSATQRAGAHAIGVERLREPRKMLHGGEGSNAVVQSLTHLADAVRARVA</sequence>
<dbReference type="InterPro" id="IPR023214">
    <property type="entry name" value="HAD_sf"/>
</dbReference>